<feature type="region of interest" description="Disordered" evidence="1">
    <location>
        <begin position="51"/>
        <end position="70"/>
    </location>
</feature>
<evidence type="ECO:0000313" key="4">
    <source>
        <dbReference type="Proteomes" id="UP000007129"/>
    </source>
</evidence>
<protein>
    <submittedName>
        <fullName evidence="3">Uncharacterized protein</fullName>
    </submittedName>
</protein>
<dbReference type="VEuPathDB" id="FungiDB:MPH_00570"/>
<organism evidence="3 4">
    <name type="scientific">Macrophomina phaseolina (strain MS6)</name>
    <name type="common">Charcoal rot fungus</name>
    <dbReference type="NCBI Taxonomy" id="1126212"/>
    <lineage>
        <taxon>Eukaryota</taxon>
        <taxon>Fungi</taxon>
        <taxon>Dikarya</taxon>
        <taxon>Ascomycota</taxon>
        <taxon>Pezizomycotina</taxon>
        <taxon>Dothideomycetes</taxon>
        <taxon>Dothideomycetes incertae sedis</taxon>
        <taxon>Botryosphaeriales</taxon>
        <taxon>Botryosphaeriaceae</taxon>
        <taxon>Macrophomina</taxon>
    </lineage>
</organism>
<evidence type="ECO:0000256" key="2">
    <source>
        <dbReference type="SAM" id="SignalP"/>
    </source>
</evidence>
<feature type="signal peptide" evidence="2">
    <location>
        <begin position="1"/>
        <end position="23"/>
    </location>
</feature>
<name>K2SZP3_MACPH</name>
<sequence>MKSQVSMKSLVLLLCSGAIASVAWPPIRDTFTAGATTQNCPLSRPAVPARQQAQSQCSHPRRPYKPQEPARCRRQAWRRPVAQHHRERQLVFRRRIFNRRCEGIQRWDAVWLPLSPSWTRARHAWCEGGQGFCLQDRQYIKPADHLRLTRRERGCGLEAAYHRRVMVSMQPRRWGARCPALERARGVSITMYPARLRAKGMVVVRAFAGALPLSTAGGPMESTCRSWCAADGMIDDVVVGVDEEDGAVGVGGGEGVEDEV</sequence>
<evidence type="ECO:0000313" key="3">
    <source>
        <dbReference type="EMBL" id="EKG22115.1"/>
    </source>
</evidence>
<gene>
    <name evidence="3" type="ORF">MPH_00570</name>
</gene>
<dbReference type="EMBL" id="AHHD01000030">
    <property type="protein sequence ID" value="EKG22115.1"/>
    <property type="molecule type" value="Genomic_DNA"/>
</dbReference>
<evidence type="ECO:0000256" key="1">
    <source>
        <dbReference type="SAM" id="MobiDB-lite"/>
    </source>
</evidence>
<keyword evidence="2" id="KW-0732">Signal</keyword>
<proteinExistence type="predicted"/>
<reference evidence="3 4" key="1">
    <citation type="journal article" date="2012" name="BMC Genomics">
        <title>Tools to kill: Genome of one of the most destructive plant pathogenic fungi Macrophomina phaseolina.</title>
        <authorList>
            <person name="Islam M.S."/>
            <person name="Haque M.S."/>
            <person name="Islam M.M."/>
            <person name="Emdad E.M."/>
            <person name="Halim A."/>
            <person name="Hossen Q.M.M."/>
            <person name="Hossain M.Z."/>
            <person name="Ahmed B."/>
            <person name="Rahim S."/>
            <person name="Rahman M.S."/>
            <person name="Alam M.M."/>
            <person name="Hou S."/>
            <person name="Wan X."/>
            <person name="Saito J.A."/>
            <person name="Alam M."/>
        </authorList>
    </citation>
    <scope>NUCLEOTIDE SEQUENCE [LARGE SCALE GENOMIC DNA]</scope>
    <source>
        <strain evidence="3 4">MS6</strain>
    </source>
</reference>
<accession>K2SZP3</accession>
<feature type="chain" id="PRO_5003864851" evidence="2">
    <location>
        <begin position="24"/>
        <end position="260"/>
    </location>
</feature>
<dbReference type="HOGENOM" id="CLU_1069872_0_0_1"/>
<dbReference type="InParanoid" id="K2SZP3"/>
<dbReference type="AlphaFoldDB" id="K2SZP3"/>
<comment type="caution">
    <text evidence="3">The sequence shown here is derived from an EMBL/GenBank/DDBJ whole genome shotgun (WGS) entry which is preliminary data.</text>
</comment>
<dbReference type="Proteomes" id="UP000007129">
    <property type="component" value="Unassembled WGS sequence"/>
</dbReference>